<organism evidence="3">
    <name type="scientific">Phaeodactylum tricornutum</name>
    <name type="common">Diatom</name>
    <dbReference type="NCBI Taxonomy" id="2850"/>
    <lineage>
        <taxon>Eukaryota</taxon>
        <taxon>Sar</taxon>
        <taxon>Stramenopiles</taxon>
        <taxon>Ochrophyta</taxon>
        <taxon>Bacillariophyta</taxon>
        <taxon>Bacillariophyceae</taxon>
        <taxon>Bacillariophycidae</taxon>
        <taxon>Naviculales</taxon>
        <taxon>Phaeodactylaceae</taxon>
        <taxon>Phaeodactylum</taxon>
    </lineage>
</organism>
<evidence type="ECO:0000256" key="2">
    <source>
        <dbReference type="SAM" id="Phobius"/>
    </source>
</evidence>
<dbReference type="AlphaFoldDB" id="A0A8J9T366"/>
<dbReference type="InterPro" id="IPR051222">
    <property type="entry name" value="PPR/CCM1_RNA-binding"/>
</dbReference>
<dbReference type="EMBL" id="OU594945">
    <property type="protein sequence ID" value="CAG9289314.1"/>
    <property type="molecule type" value="Genomic_DNA"/>
</dbReference>
<dbReference type="PANTHER" id="PTHR47942:SF63">
    <property type="entry name" value="PENTATRICOPEPTIDE REPEAT-CONTAINING PROTEIN"/>
    <property type="match status" value="1"/>
</dbReference>
<dbReference type="InterPro" id="IPR002885">
    <property type="entry name" value="PPR_rpt"/>
</dbReference>
<name>A0A8J9T366_PHATR</name>
<dbReference type="Pfam" id="PF13812">
    <property type="entry name" value="PPR_3"/>
    <property type="match status" value="2"/>
</dbReference>
<dbReference type="Proteomes" id="UP000836788">
    <property type="component" value="Chromosome 4"/>
</dbReference>
<dbReference type="InterPro" id="IPR011990">
    <property type="entry name" value="TPR-like_helical_dom_sf"/>
</dbReference>
<gene>
    <name evidence="3" type="ORF">PTTT1_LOCUS41267</name>
</gene>
<evidence type="ECO:0000256" key="1">
    <source>
        <dbReference type="ARBA" id="ARBA00022737"/>
    </source>
</evidence>
<feature type="transmembrane region" description="Helical" evidence="2">
    <location>
        <begin position="44"/>
        <end position="65"/>
    </location>
</feature>
<protein>
    <submittedName>
        <fullName evidence="3">Uncharacterized protein</fullName>
    </submittedName>
</protein>
<keyword evidence="1" id="KW-0677">Repeat</keyword>
<reference evidence="3" key="1">
    <citation type="submission" date="2022-02" db="EMBL/GenBank/DDBJ databases">
        <authorList>
            <person name="Giguere J D."/>
        </authorList>
    </citation>
    <scope>NUCLEOTIDE SEQUENCE</scope>
    <source>
        <strain evidence="3">CCAP 1055/1</strain>
    </source>
</reference>
<sequence length="879" mass="99464">MKQDAMSLPRFAPPFRRCVTLSHWWESSGHDRMLHTTSTGARKLFFGVFYLILLLSYSFSARAFASTPNGRRRLKISAKNAISSEGTNEIQTVSACLPRSPLTNRSRDDLSYEFWGEKLSLAHFNMDLQNLALDDPAKAQDALEIMQELHWKDPENPFTVEPDATCYATVIEAHIGVGNVESACSILDYMERISDEAIEGGRCSPLVPTERIYMLVAQGWANCARDDITGHPAFEAEALMRRMQKRKMEPSVKVWSIVVEAWCRRTGTVRAAMQRAESLLEEMEASVDKKVGEREAKRSAVRPNVLTYTSFIGGLARSKDRDLATRAEATLERMERFGVQVDMVAYTSVLNCWSKSVSKRERLQSASRALQILDKMEGMYARGVYHVKPSLITYATAIRAVANSLDPRAPKLAEAILRRMYKLYESGAIENLKPVTTTYNAVLNALSRANGVSRVKFARRTEVLMKEMFKRAEEGERDVMPDVRTWAAVLRAWSTCGQHDAAENAERVLQRLETLHRNGSTTVRPNYVCYTTVMGAWGHSRRQDSLDKMESLLKLMEEGYEKTQEADIRPNTVSYVTAIDAFVRRNDNNAATRAQETVDRMMRLYALGLGHVRPTRIIFNTLIHAWSKSKDREAAKKAEQIFQWMEAQYDAGDYLVRPDEVSLCAVLNAWANNAENGGADRAIQIFNHMEAVSLEKRGFHVSIMMPNIVIKAIARSKDKDSFRKAEAILLKLEGDYERGLTIVQPDVTTYSSVINCCAYYRYAEGRADAFETAMRTFRKVSVLHNASPNNITFGTLFKAITNLLPESEKREQLVEELFDQCCTNGVMDGFVLSQLRNASPRLYRTLVCKTCDQGNSRSGDNIDSILRRLQPEWSQNIVD</sequence>
<keyword evidence="2" id="KW-0812">Transmembrane</keyword>
<proteinExistence type="predicted"/>
<accession>A0A8J9T366</accession>
<dbReference type="Gene3D" id="1.25.40.10">
    <property type="entry name" value="Tetratricopeptide repeat domain"/>
    <property type="match status" value="4"/>
</dbReference>
<evidence type="ECO:0000313" key="3">
    <source>
        <dbReference type="EMBL" id="CAG9289314.1"/>
    </source>
</evidence>
<keyword evidence="2" id="KW-0472">Membrane</keyword>
<keyword evidence="2" id="KW-1133">Transmembrane helix</keyword>
<dbReference type="PANTHER" id="PTHR47942">
    <property type="entry name" value="TETRATRICOPEPTIDE REPEAT (TPR)-LIKE SUPERFAMILY PROTEIN-RELATED"/>
    <property type="match status" value="1"/>
</dbReference>